<keyword evidence="2" id="KW-1185">Reference proteome</keyword>
<sequence>MSQWSSVKKFNQVSRGIVLYRQPSAREIAGAAKRFWTQETLCRNLKKAPNVKNSLVYRGPRS</sequence>
<gene>
    <name evidence="1" type="ORF">JMJ77_007216</name>
</gene>
<dbReference type="Proteomes" id="UP000699042">
    <property type="component" value="Unassembled WGS sequence"/>
</dbReference>
<comment type="caution">
    <text evidence="1">The sequence shown here is derived from an EMBL/GenBank/DDBJ whole genome shotgun (WGS) entry which is preliminary data.</text>
</comment>
<proteinExistence type="predicted"/>
<dbReference type="EMBL" id="JAESDN010000002">
    <property type="protein sequence ID" value="KAG7054741.1"/>
    <property type="molecule type" value="Genomic_DNA"/>
</dbReference>
<protein>
    <submittedName>
        <fullName evidence="1">Uncharacterized protein</fullName>
    </submittedName>
</protein>
<accession>A0A9P7RCC6</accession>
<evidence type="ECO:0000313" key="1">
    <source>
        <dbReference type="EMBL" id="KAG7054741.1"/>
    </source>
</evidence>
<dbReference type="AlphaFoldDB" id="A0A9P7RCC6"/>
<organism evidence="1 2">
    <name type="scientific">Colletotrichum scovillei</name>
    <dbReference type="NCBI Taxonomy" id="1209932"/>
    <lineage>
        <taxon>Eukaryota</taxon>
        <taxon>Fungi</taxon>
        <taxon>Dikarya</taxon>
        <taxon>Ascomycota</taxon>
        <taxon>Pezizomycotina</taxon>
        <taxon>Sordariomycetes</taxon>
        <taxon>Hypocreomycetidae</taxon>
        <taxon>Glomerellales</taxon>
        <taxon>Glomerellaceae</taxon>
        <taxon>Colletotrichum</taxon>
        <taxon>Colletotrichum acutatum species complex</taxon>
    </lineage>
</organism>
<evidence type="ECO:0000313" key="2">
    <source>
        <dbReference type="Proteomes" id="UP000699042"/>
    </source>
</evidence>
<name>A0A9P7RCC6_9PEZI</name>
<reference evidence="1" key="1">
    <citation type="submission" date="2021-05" db="EMBL/GenBank/DDBJ databases">
        <title>Comparative genomics of three Colletotrichum scovillei strains and genetic complementation revealed genes involved fungal growth and virulence on chili pepper.</title>
        <authorList>
            <person name="Hsieh D.-K."/>
            <person name="Chuang S.-C."/>
            <person name="Chen C.-Y."/>
            <person name="Chao Y.-T."/>
            <person name="Lu M.-Y.J."/>
            <person name="Lee M.-H."/>
            <person name="Shih M.-C."/>
        </authorList>
    </citation>
    <scope>NUCLEOTIDE SEQUENCE</scope>
    <source>
        <strain evidence="1">Coll-153</strain>
    </source>
</reference>